<dbReference type="KEGG" id="rub:GBA63_14805"/>
<protein>
    <recommendedName>
        <fullName evidence="3">Squalene cyclase C-terminal domain-containing protein</fullName>
    </recommendedName>
</protein>
<evidence type="ECO:0000313" key="1">
    <source>
        <dbReference type="EMBL" id="QIN83761.1"/>
    </source>
</evidence>
<organism evidence="1 2">
    <name type="scientific">Rubrobacter tropicus</name>
    <dbReference type="NCBI Taxonomy" id="2653851"/>
    <lineage>
        <taxon>Bacteria</taxon>
        <taxon>Bacillati</taxon>
        <taxon>Actinomycetota</taxon>
        <taxon>Rubrobacteria</taxon>
        <taxon>Rubrobacterales</taxon>
        <taxon>Rubrobacteraceae</taxon>
        <taxon>Rubrobacter</taxon>
    </lineage>
</organism>
<dbReference type="GO" id="GO:0000287">
    <property type="term" value="F:magnesium ion binding"/>
    <property type="evidence" value="ECO:0007669"/>
    <property type="project" value="TreeGrafter"/>
</dbReference>
<evidence type="ECO:0000313" key="2">
    <source>
        <dbReference type="Proteomes" id="UP000501452"/>
    </source>
</evidence>
<dbReference type="Gene3D" id="1.50.10.20">
    <property type="match status" value="1"/>
</dbReference>
<reference evidence="1 2" key="1">
    <citation type="submission" date="2019-10" db="EMBL/GenBank/DDBJ databases">
        <title>Rubrobacter sp nov SCSIO 52090 isolated from a deep-sea sediment in the South China Sea.</title>
        <authorList>
            <person name="Chen R.W."/>
        </authorList>
    </citation>
    <scope>NUCLEOTIDE SEQUENCE [LARGE SCALE GENOMIC DNA]</scope>
    <source>
        <strain evidence="1 2">SCSIO 52909</strain>
    </source>
</reference>
<dbReference type="GO" id="GO:0010333">
    <property type="term" value="F:terpene synthase activity"/>
    <property type="evidence" value="ECO:0007669"/>
    <property type="project" value="InterPro"/>
</dbReference>
<accession>A0A6G8QBD6</accession>
<name>A0A6G8QBD6_9ACTN</name>
<dbReference type="Proteomes" id="UP000501452">
    <property type="component" value="Chromosome"/>
</dbReference>
<sequence>MASGANTSVYRALFQTRGYNPATGLRARGGQSPMTEQYRRELGLSPNDNGDRGVVPEDERRAVARLIERGLSRPLQATDYDTSWALRLSNANGTPAYPRLLGPLLDRQREDGSWGGQIHHGHDRLLTTLAVVIAISGLADPRAEESRDAGVLYLRRHSEDLDPETDRTIGFELIFPALLEEAAEIGLDLPLAAPRHLEREREAKLNLLPKDGILTSHTTALFSLEAFRPNLDVEEAAGLLLDNGSMANSPSATACLLGQIPDWRDRLPRSAAYLDALLAPPASGLPAAHPCDVFVRAWTLYYMQHGGLFEANRDLLEPYLEHLWGSVWPKGVGFASTSGFVDSDDTAMTMLVLHRAGYEVDGSLLLAFEEDRWFSVHKHESNPSVSANLHILEASPVIPEKDRGRVREKILAHLFAIRRGGAYWRDKWHASVYYPTTRALAILSRYERSRLEPTVEWLLANQRSDGSWGEHMPTTEETSLVLLSLLQYHRTARPVPKEPMRRAAAYLLAADGPTDRGFPELWIGKSLYAPIFVIEAVRLSALTLYKDTFGEA</sequence>
<proteinExistence type="predicted"/>
<dbReference type="AlphaFoldDB" id="A0A6G8QBD6"/>
<dbReference type="PANTHER" id="PTHR31739">
    <property type="entry name" value="ENT-COPALYL DIPHOSPHATE SYNTHASE, CHLOROPLASTIC"/>
    <property type="match status" value="1"/>
</dbReference>
<dbReference type="Gene3D" id="1.50.10.160">
    <property type="match status" value="1"/>
</dbReference>
<evidence type="ECO:0008006" key="3">
    <source>
        <dbReference type="Google" id="ProtNLM"/>
    </source>
</evidence>
<gene>
    <name evidence="1" type="ORF">GBA63_14805</name>
</gene>
<dbReference type="GO" id="GO:0016102">
    <property type="term" value="P:diterpenoid biosynthetic process"/>
    <property type="evidence" value="ECO:0007669"/>
    <property type="project" value="TreeGrafter"/>
</dbReference>
<dbReference type="InterPro" id="IPR008930">
    <property type="entry name" value="Terpenoid_cyclase/PrenylTrfase"/>
</dbReference>
<dbReference type="InterPro" id="IPR050148">
    <property type="entry name" value="Terpene_synthase-like"/>
</dbReference>
<dbReference type="SUPFAM" id="SSF48239">
    <property type="entry name" value="Terpenoid cyclases/Protein prenyltransferases"/>
    <property type="match status" value="2"/>
</dbReference>
<dbReference type="PANTHER" id="PTHR31739:SF25">
    <property type="entry name" value="(E,E)-GERANYLLINALOOL SYNTHASE"/>
    <property type="match status" value="1"/>
</dbReference>
<dbReference type="EMBL" id="CP045119">
    <property type="protein sequence ID" value="QIN83761.1"/>
    <property type="molecule type" value="Genomic_DNA"/>
</dbReference>
<keyword evidence="2" id="KW-1185">Reference proteome</keyword>